<evidence type="ECO:0000313" key="2">
    <source>
        <dbReference type="Proteomes" id="UP001057498"/>
    </source>
</evidence>
<dbReference type="InterPro" id="IPR029058">
    <property type="entry name" value="AB_hydrolase_fold"/>
</dbReference>
<dbReference type="Pfam" id="PF06821">
    <property type="entry name" value="Ser_hydrolase"/>
    <property type="match status" value="1"/>
</dbReference>
<name>A0ABN6PHN5_9BURK</name>
<proteinExistence type="predicted"/>
<gene>
    <name evidence="1" type="ORF">CATMQ487_01760</name>
</gene>
<dbReference type="EMBL" id="AP025730">
    <property type="protein sequence ID" value="BDI03206.1"/>
    <property type="molecule type" value="Genomic_DNA"/>
</dbReference>
<protein>
    <recommendedName>
        <fullName evidence="3">Alpha/beta hydrolase</fullName>
    </recommendedName>
</protein>
<sequence>MDRDTADLDNLPAPPHAVRILHLPGWLDSDPGHWQAHWWGRPGHEKLEQSDWLWPRRGDWMARLDEALLAGNDRPARPVVLVAHSLGCQLTAAWAAHSRHTARVHGALLVAPPDTERSDMPPQLHNWRPMSRARLPFPAIAAVSCNDPYCDPARARGLCADWGAEVVDAGAAGHLNTASGLGDWPQGWALLQRLLAMADQADRAPPALQA</sequence>
<evidence type="ECO:0008006" key="3">
    <source>
        <dbReference type="Google" id="ProtNLM"/>
    </source>
</evidence>
<organism evidence="1 2">
    <name type="scientific">Sphaerotilus microaerophilus</name>
    <dbReference type="NCBI Taxonomy" id="2914710"/>
    <lineage>
        <taxon>Bacteria</taxon>
        <taxon>Pseudomonadati</taxon>
        <taxon>Pseudomonadota</taxon>
        <taxon>Betaproteobacteria</taxon>
        <taxon>Burkholderiales</taxon>
        <taxon>Sphaerotilaceae</taxon>
        <taxon>Sphaerotilus</taxon>
    </lineage>
</organism>
<keyword evidence="2" id="KW-1185">Reference proteome</keyword>
<dbReference type="Gene3D" id="3.40.50.1820">
    <property type="entry name" value="alpha/beta hydrolase"/>
    <property type="match status" value="1"/>
</dbReference>
<evidence type="ECO:0000313" key="1">
    <source>
        <dbReference type="EMBL" id="BDI03206.1"/>
    </source>
</evidence>
<dbReference type="InterPro" id="IPR010662">
    <property type="entry name" value="RBBP9/YdeN"/>
</dbReference>
<dbReference type="SUPFAM" id="SSF53474">
    <property type="entry name" value="alpha/beta-Hydrolases"/>
    <property type="match status" value="1"/>
</dbReference>
<dbReference type="Proteomes" id="UP001057498">
    <property type="component" value="Chromosome"/>
</dbReference>
<dbReference type="RefSeq" id="WP_251971513.1">
    <property type="nucleotide sequence ID" value="NZ_AP025730.1"/>
</dbReference>
<reference evidence="1" key="1">
    <citation type="submission" date="2022-04" db="EMBL/GenBank/DDBJ databases">
        <title>Whole genome sequence of Sphaerotilus sp. FB-5.</title>
        <authorList>
            <person name="Takeda M."/>
            <person name="Narihara S."/>
            <person name="Akimoto M."/>
            <person name="Akimoto R."/>
            <person name="Nishiyashiki S."/>
            <person name="Murakami T."/>
        </authorList>
    </citation>
    <scope>NUCLEOTIDE SEQUENCE</scope>
    <source>
        <strain evidence="1">FB-5</strain>
    </source>
</reference>
<accession>A0ABN6PHN5</accession>